<comment type="caution">
    <text evidence="4">The sequence shown here is derived from an EMBL/GenBank/DDBJ whole genome shotgun (WGS) entry which is preliminary data.</text>
</comment>
<reference evidence="4 5" key="1">
    <citation type="submission" date="2024-07" db="EMBL/GenBank/DDBJ databases">
        <authorList>
            <person name="Thanompreechachai J."/>
            <person name="Duangmal K."/>
        </authorList>
    </citation>
    <scope>NUCLEOTIDE SEQUENCE [LARGE SCALE GENOMIC DNA]</scope>
    <source>
        <strain evidence="4 5">TBRC 1896</strain>
    </source>
</reference>
<evidence type="ECO:0000259" key="3">
    <source>
        <dbReference type="Pfam" id="PF20737"/>
    </source>
</evidence>
<keyword evidence="4" id="KW-0378">Hydrolase</keyword>
<name>A0ABV4HYN0_9ACTN</name>
<dbReference type="SUPFAM" id="SSF48208">
    <property type="entry name" value="Six-hairpin glycosidases"/>
    <property type="match status" value="1"/>
</dbReference>
<accession>A0ABV4HYN0</accession>
<evidence type="ECO:0000259" key="1">
    <source>
        <dbReference type="Pfam" id="PF07944"/>
    </source>
</evidence>
<dbReference type="Proteomes" id="UP001566476">
    <property type="component" value="Unassembled WGS sequence"/>
</dbReference>
<dbReference type="PANTHER" id="PTHR43465:SF2">
    <property type="entry name" value="DUF1680 DOMAIN PROTEIN (AFU_ORTHOLOGUE AFUA_1G08910)"/>
    <property type="match status" value="1"/>
</dbReference>
<sequence length="651" mass="71010">MTTTSPVPAAADAPAQPAVTVTSRPLPVTAVRLDDPFWSPRVEVVRRRTIPFQRRQIDRVGHLRALAGAPDPGDAPPHVFWDSDVAKWIEAASNSLAVTPDARLERDVDEAVEVLARAQHPDGYLNTYFTAAAPGERFTDLRDAHELYCAGHLIEAGVAHHAATGKTSLLDVVRRYADLIGEVFGPGPGQLRGYDGHEEVELALVKLARATGEDRYLRLASYFVDERGREPYFFDAETARRGTDGWFGEHFSGLDHPGRTREYLQAHAPVREQHEAVGHAVRATYLYSAMADLAADTGDGTLLAACRRLWDHLAATRTYVTGGLGSSRVNEGFTRDFDLPAEDAYAETCAAIGLVMWSQRMLTVDRDRRYADTMERALYNAVLAGLSADGEHFFYDNPLASRGGVQRHEWFEVACCPPNIARLLTSLGGYAFAQGRDELVVHLALGAAVRFETSAGPATVDVSTDAPWGGRTQLRVTDSPGGEFTLSLRVPGWAEGGQLTVDGQRFDVADLLGPDGYVSLTRAWQVGAEVVLDLDVAVRRWWADPRVTGEAQHVAVTRGPLVYAAEEVDNGPSLVDLRLDRSAPARVVQVPGLPDVLGVRLSGGRVEHAGAGLYRTEPPRRVPADLLLVPYYAWANRGAGEMRVWLGDSED</sequence>
<dbReference type="InterPro" id="IPR008928">
    <property type="entry name" value="6-hairpin_glycosidase_sf"/>
</dbReference>
<proteinExistence type="predicted"/>
<evidence type="ECO:0000313" key="4">
    <source>
        <dbReference type="EMBL" id="MEZ0491536.1"/>
    </source>
</evidence>
<feature type="domain" description="Non-reducing end beta-L-arabinofuranosidase-like GH127 middle" evidence="2">
    <location>
        <begin position="439"/>
        <end position="535"/>
    </location>
</feature>
<keyword evidence="5" id="KW-1185">Reference proteome</keyword>
<feature type="domain" description="Non-reducing end beta-L-arabinofuranosidase-like GH127 catalytic" evidence="1">
    <location>
        <begin position="30"/>
        <end position="428"/>
    </location>
</feature>
<dbReference type="EMBL" id="JBGGTQ010000002">
    <property type="protein sequence ID" value="MEZ0491536.1"/>
    <property type="molecule type" value="Genomic_DNA"/>
</dbReference>
<evidence type="ECO:0000313" key="5">
    <source>
        <dbReference type="Proteomes" id="UP001566476"/>
    </source>
</evidence>
<dbReference type="InterPro" id="IPR049174">
    <property type="entry name" value="Beta-AFase-like"/>
</dbReference>
<dbReference type="Pfam" id="PF20737">
    <property type="entry name" value="Glyco_hydro127C"/>
    <property type="match status" value="1"/>
</dbReference>
<dbReference type="InterPro" id="IPR012878">
    <property type="entry name" value="Beta-AFase-like_GH127_cat"/>
</dbReference>
<gene>
    <name evidence="4" type="ORF">AB2L28_04725</name>
</gene>
<evidence type="ECO:0000259" key="2">
    <source>
        <dbReference type="Pfam" id="PF20736"/>
    </source>
</evidence>
<feature type="domain" description="Non-reducing end beta-L-arabinofuranosidase-like GH127 C-terminal" evidence="3">
    <location>
        <begin position="538"/>
        <end position="646"/>
    </location>
</feature>
<organism evidence="4 5">
    <name type="scientific">Kineococcus mangrovi</name>
    <dbReference type="NCBI Taxonomy" id="1660183"/>
    <lineage>
        <taxon>Bacteria</taxon>
        <taxon>Bacillati</taxon>
        <taxon>Actinomycetota</taxon>
        <taxon>Actinomycetes</taxon>
        <taxon>Kineosporiales</taxon>
        <taxon>Kineosporiaceae</taxon>
        <taxon>Kineococcus</taxon>
    </lineage>
</organism>
<dbReference type="Pfam" id="PF20736">
    <property type="entry name" value="Glyco_hydro127M"/>
    <property type="match status" value="1"/>
</dbReference>
<dbReference type="GO" id="GO:0016787">
    <property type="term" value="F:hydrolase activity"/>
    <property type="evidence" value="ECO:0007669"/>
    <property type="project" value="UniProtKB-KW"/>
</dbReference>
<dbReference type="PANTHER" id="PTHR43465">
    <property type="entry name" value="DUF1680 DOMAIN PROTEIN (AFU_ORTHOLOGUE AFUA_1G08910)"/>
    <property type="match status" value="1"/>
</dbReference>
<protein>
    <submittedName>
        <fullName evidence="4">Glycoside hydrolase family 127 protein</fullName>
    </submittedName>
</protein>
<dbReference type="InterPro" id="IPR049049">
    <property type="entry name" value="Beta-AFase-like_GH127_C"/>
</dbReference>
<dbReference type="RefSeq" id="WP_370717576.1">
    <property type="nucleotide sequence ID" value="NZ_JBGGTQ010000002.1"/>
</dbReference>
<dbReference type="Pfam" id="PF07944">
    <property type="entry name" value="Beta-AFase-like_GH127_cat"/>
    <property type="match status" value="1"/>
</dbReference>
<dbReference type="InterPro" id="IPR049046">
    <property type="entry name" value="Beta-AFase-like_GH127_middle"/>
</dbReference>